<evidence type="ECO:0000313" key="2">
    <source>
        <dbReference type="EMBL" id="TRZ01655.1"/>
    </source>
</evidence>
<name>A0A553RHK0_9TELE</name>
<evidence type="ECO:0000313" key="3">
    <source>
        <dbReference type="Proteomes" id="UP000316079"/>
    </source>
</evidence>
<dbReference type="Proteomes" id="UP000316079">
    <property type="component" value="Unassembled WGS sequence"/>
</dbReference>
<accession>A0A553RHK0</accession>
<comment type="caution">
    <text evidence="2">The sequence shown here is derived from an EMBL/GenBank/DDBJ whole genome shotgun (WGS) entry which is preliminary data.</text>
</comment>
<evidence type="ECO:0000256" key="1">
    <source>
        <dbReference type="SAM" id="Phobius"/>
    </source>
</evidence>
<keyword evidence="1" id="KW-1133">Transmembrane helix</keyword>
<gene>
    <name evidence="2" type="ORF">DNTS_006142</name>
</gene>
<dbReference type="AlphaFoldDB" id="A0A553RHK0"/>
<organism evidence="2 3">
    <name type="scientific">Danionella cerebrum</name>
    <dbReference type="NCBI Taxonomy" id="2873325"/>
    <lineage>
        <taxon>Eukaryota</taxon>
        <taxon>Metazoa</taxon>
        <taxon>Chordata</taxon>
        <taxon>Craniata</taxon>
        <taxon>Vertebrata</taxon>
        <taxon>Euteleostomi</taxon>
        <taxon>Actinopterygii</taxon>
        <taxon>Neopterygii</taxon>
        <taxon>Teleostei</taxon>
        <taxon>Ostariophysi</taxon>
        <taxon>Cypriniformes</taxon>
        <taxon>Danionidae</taxon>
        <taxon>Danioninae</taxon>
        <taxon>Danionella</taxon>
    </lineage>
</organism>
<proteinExistence type="predicted"/>
<dbReference type="EMBL" id="SRMA01024060">
    <property type="protein sequence ID" value="TRZ01655.1"/>
    <property type="molecule type" value="Genomic_DNA"/>
</dbReference>
<protein>
    <submittedName>
        <fullName evidence="2">Uncharacterized protein</fullName>
    </submittedName>
</protein>
<keyword evidence="3" id="KW-1185">Reference proteome</keyword>
<reference evidence="2 3" key="1">
    <citation type="journal article" date="2019" name="Sci. Data">
        <title>Hybrid genome assembly and annotation of Danionella translucida.</title>
        <authorList>
            <person name="Kadobianskyi M."/>
            <person name="Schulze L."/>
            <person name="Schuelke M."/>
            <person name="Judkewitz B."/>
        </authorList>
    </citation>
    <scope>NUCLEOTIDE SEQUENCE [LARGE SCALE GENOMIC DNA]</scope>
    <source>
        <strain evidence="2 3">Bolton</strain>
    </source>
</reference>
<feature type="transmembrane region" description="Helical" evidence="1">
    <location>
        <begin position="33"/>
        <end position="54"/>
    </location>
</feature>
<keyword evidence="1" id="KW-0812">Transmembrane</keyword>
<sequence>MATSALLHKLESGASARNPQIDRGDCSLTFPQMIIGVLVLLLLVLTGALVGMHLSTDCQHQIWTVQFSGKDTAFVSPRSQRYTIFGKVVSKGNCSDNSSNTFRLCRNFVCSTASEITREPVAKLFIVNNVELEEGTRLSVEINCGDLEVDEKASNLTILLLKD</sequence>
<keyword evidence="1" id="KW-0472">Membrane</keyword>